<comment type="caution">
    <text evidence="1">The sequence shown here is derived from an EMBL/GenBank/DDBJ whole genome shotgun (WGS) entry which is preliminary data.</text>
</comment>
<dbReference type="OrthoDB" id="2692034at2"/>
<dbReference type="RefSeq" id="WP_138124991.1">
    <property type="nucleotide sequence ID" value="NZ_SWLG01000005.1"/>
</dbReference>
<organism evidence="1 2">
    <name type="scientific">Exobacillus caeni</name>
    <dbReference type="NCBI Taxonomy" id="2574798"/>
    <lineage>
        <taxon>Bacteria</taxon>
        <taxon>Bacillati</taxon>
        <taxon>Bacillota</taxon>
        <taxon>Bacilli</taxon>
        <taxon>Bacillales</taxon>
        <taxon>Guptibacillaceae</taxon>
        <taxon>Exobacillus</taxon>
    </lineage>
</organism>
<protein>
    <submittedName>
        <fullName evidence="1">Uncharacterized protein</fullName>
    </submittedName>
</protein>
<keyword evidence="2" id="KW-1185">Reference proteome</keyword>
<accession>A0A5R9F5C6</accession>
<evidence type="ECO:0000313" key="1">
    <source>
        <dbReference type="EMBL" id="TLS37679.1"/>
    </source>
</evidence>
<gene>
    <name evidence="1" type="ORF">FCL54_07590</name>
</gene>
<dbReference type="EMBL" id="SWLG01000005">
    <property type="protein sequence ID" value="TLS37679.1"/>
    <property type="molecule type" value="Genomic_DNA"/>
</dbReference>
<name>A0A5R9F5C6_9BACL</name>
<reference evidence="1 2" key="1">
    <citation type="submission" date="2019-04" db="EMBL/GenBank/DDBJ databases">
        <title>Bacillus caeni sp. nov., a bacterium isolated from mangrove sediment.</title>
        <authorList>
            <person name="Huang H."/>
            <person name="Mo K."/>
            <person name="Hu Y."/>
        </authorList>
    </citation>
    <scope>NUCLEOTIDE SEQUENCE [LARGE SCALE GENOMIC DNA]</scope>
    <source>
        <strain evidence="1 2">HB172195</strain>
    </source>
</reference>
<evidence type="ECO:0000313" key="2">
    <source>
        <dbReference type="Proteomes" id="UP000308230"/>
    </source>
</evidence>
<proteinExistence type="predicted"/>
<sequence>MNLQDTLYNWLSIKKVAEKRTTDKAAKDTCAFFEQILRDDHQADIVKVDKNNQHYCVTYSVKGKHGQQTFPVELIDALFLSIESEPKYNS</sequence>
<dbReference type="AlphaFoldDB" id="A0A5R9F5C6"/>
<dbReference type="Proteomes" id="UP000308230">
    <property type="component" value="Unassembled WGS sequence"/>
</dbReference>